<dbReference type="InterPro" id="IPR011992">
    <property type="entry name" value="EF-hand-dom_pair"/>
</dbReference>
<evidence type="ECO:0000259" key="2">
    <source>
        <dbReference type="PROSITE" id="PS50222"/>
    </source>
</evidence>
<reference evidence="3" key="1">
    <citation type="submission" date="2021-02" db="EMBL/GenBank/DDBJ databases">
        <authorList>
            <person name="Dougan E. K."/>
            <person name="Rhodes N."/>
            <person name="Thang M."/>
            <person name="Chan C."/>
        </authorList>
    </citation>
    <scope>NUCLEOTIDE SEQUENCE</scope>
</reference>
<name>A0A812QX60_9DINO</name>
<sequence>MPACWEDGSFSGLTSQGSRVRVNLQEFQNAMLLPRFANFLESMGISTEDIGILFTVMDSDRSGLIDLDEFVQVSL</sequence>
<gene>
    <name evidence="3" type="primary">CACNA1C</name>
    <name evidence="3" type="ORF">SNAT2548_LOCUS22230</name>
</gene>
<dbReference type="PROSITE" id="PS00018">
    <property type="entry name" value="EF_HAND_1"/>
    <property type="match status" value="1"/>
</dbReference>
<evidence type="ECO:0000256" key="1">
    <source>
        <dbReference type="ARBA" id="ARBA00022837"/>
    </source>
</evidence>
<dbReference type="EMBL" id="CAJNDS010002280">
    <property type="protein sequence ID" value="CAE7408760.1"/>
    <property type="molecule type" value="Genomic_DNA"/>
</dbReference>
<organism evidence="3 4">
    <name type="scientific">Symbiodinium natans</name>
    <dbReference type="NCBI Taxonomy" id="878477"/>
    <lineage>
        <taxon>Eukaryota</taxon>
        <taxon>Sar</taxon>
        <taxon>Alveolata</taxon>
        <taxon>Dinophyceae</taxon>
        <taxon>Suessiales</taxon>
        <taxon>Symbiodiniaceae</taxon>
        <taxon>Symbiodinium</taxon>
    </lineage>
</organism>
<dbReference type="OrthoDB" id="445814at2759"/>
<dbReference type="Proteomes" id="UP000604046">
    <property type="component" value="Unassembled WGS sequence"/>
</dbReference>
<dbReference type="InterPro" id="IPR018247">
    <property type="entry name" value="EF_Hand_1_Ca_BS"/>
</dbReference>
<proteinExistence type="predicted"/>
<dbReference type="GO" id="GO:0005509">
    <property type="term" value="F:calcium ion binding"/>
    <property type="evidence" value="ECO:0007669"/>
    <property type="project" value="InterPro"/>
</dbReference>
<dbReference type="PROSITE" id="PS50222">
    <property type="entry name" value="EF_HAND_2"/>
    <property type="match status" value="1"/>
</dbReference>
<accession>A0A812QX60</accession>
<dbReference type="SUPFAM" id="SSF47473">
    <property type="entry name" value="EF-hand"/>
    <property type="match status" value="1"/>
</dbReference>
<keyword evidence="4" id="KW-1185">Reference proteome</keyword>
<keyword evidence="1" id="KW-0106">Calcium</keyword>
<protein>
    <submittedName>
        <fullName evidence="3">CACNA1C protein</fullName>
    </submittedName>
</protein>
<evidence type="ECO:0000313" key="3">
    <source>
        <dbReference type="EMBL" id="CAE7408760.1"/>
    </source>
</evidence>
<dbReference type="Gene3D" id="1.10.238.10">
    <property type="entry name" value="EF-hand"/>
    <property type="match status" value="1"/>
</dbReference>
<evidence type="ECO:0000313" key="4">
    <source>
        <dbReference type="Proteomes" id="UP000604046"/>
    </source>
</evidence>
<comment type="caution">
    <text evidence="3">The sequence shown here is derived from an EMBL/GenBank/DDBJ whole genome shotgun (WGS) entry which is preliminary data.</text>
</comment>
<feature type="domain" description="EF-hand" evidence="2">
    <location>
        <begin position="45"/>
        <end position="75"/>
    </location>
</feature>
<dbReference type="AlphaFoldDB" id="A0A812QX60"/>
<dbReference type="InterPro" id="IPR002048">
    <property type="entry name" value="EF_hand_dom"/>
</dbReference>